<evidence type="ECO:0000313" key="3">
    <source>
        <dbReference type="Proteomes" id="UP000248961"/>
    </source>
</evidence>
<gene>
    <name evidence="2" type="ORF">BO97DRAFT_408476</name>
</gene>
<sequence length="54" mass="6054">MCAFTSPSPRHLNTSTPQHHNITTSSSPIIVIMRSLRTDRSRDCSPSVKILLYV</sequence>
<dbReference type="Proteomes" id="UP000248961">
    <property type="component" value="Unassembled WGS sequence"/>
</dbReference>
<dbReference type="EMBL" id="KZ824317">
    <property type="protein sequence ID" value="RAL08278.1"/>
    <property type="molecule type" value="Genomic_DNA"/>
</dbReference>
<organism evidence="2 3">
    <name type="scientific">Aspergillus homomorphus (strain CBS 101889)</name>
    <dbReference type="NCBI Taxonomy" id="1450537"/>
    <lineage>
        <taxon>Eukaryota</taxon>
        <taxon>Fungi</taxon>
        <taxon>Dikarya</taxon>
        <taxon>Ascomycota</taxon>
        <taxon>Pezizomycotina</taxon>
        <taxon>Eurotiomycetes</taxon>
        <taxon>Eurotiomycetidae</taxon>
        <taxon>Eurotiales</taxon>
        <taxon>Aspergillaceae</taxon>
        <taxon>Aspergillus</taxon>
        <taxon>Aspergillus subgen. Circumdati</taxon>
    </lineage>
</organism>
<name>A0A395HN63_ASPHC</name>
<feature type="region of interest" description="Disordered" evidence="1">
    <location>
        <begin position="1"/>
        <end position="21"/>
    </location>
</feature>
<keyword evidence="3" id="KW-1185">Reference proteome</keyword>
<dbReference type="VEuPathDB" id="FungiDB:BO97DRAFT_408476"/>
<accession>A0A395HN63</accession>
<evidence type="ECO:0000256" key="1">
    <source>
        <dbReference type="SAM" id="MobiDB-lite"/>
    </source>
</evidence>
<proteinExistence type="predicted"/>
<reference evidence="2 3" key="1">
    <citation type="submission" date="2018-02" db="EMBL/GenBank/DDBJ databases">
        <title>The genomes of Aspergillus section Nigri reveals drivers in fungal speciation.</title>
        <authorList>
            <consortium name="DOE Joint Genome Institute"/>
            <person name="Vesth T.C."/>
            <person name="Nybo J."/>
            <person name="Theobald S."/>
            <person name="Brandl J."/>
            <person name="Frisvad J.C."/>
            <person name="Nielsen K.F."/>
            <person name="Lyhne E.K."/>
            <person name="Kogle M.E."/>
            <person name="Kuo A."/>
            <person name="Riley R."/>
            <person name="Clum A."/>
            <person name="Nolan M."/>
            <person name="Lipzen A."/>
            <person name="Salamov A."/>
            <person name="Henrissat B."/>
            <person name="Wiebenga A."/>
            <person name="De vries R.P."/>
            <person name="Grigoriev I.V."/>
            <person name="Mortensen U.H."/>
            <person name="Andersen M.R."/>
            <person name="Baker S.E."/>
        </authorList>
    </citation>
    <scope>NUCLEOTIDE SEQUENCE [LARGE SCALE GENOMIC DNA]</scope>
    <source>
        <strain evidence="2 3">CBS 101889</strain>
    </source>
</reference>
<protein>
    <submittedName>
        <fullName evidence="2">Uncharacterized protein</fullName>
    </submittedName>
</protein>
<evidence type="ECO:0000313" key="2">
    <source>
        <dbReference type="EMBL" id="RAL08278.1"/>
    </source>
</evidence>
<dbReference type="GeneID" id="37200166"/>
<dbReference type="AlphaFoldDB" id="A0A395HN63"/>
<dbReference type="RefSeq" id="XP_025547432.1">
    <property type="nucleotide sequence ID" value="XM_025695877.1"/>
</dbReference>